<protein>
    <recommendedName>
        <fullName evidence="1">Elongation factor G</fullName>
    </recommendedName>
</protein>
<dbReference type="Gene3D" id="3.40.50.300">
    <property type="entry name" value="P-loop containing nucleotide triphosphate hydrolases"/>
    <property type="match status" value="1"/>
</dbReference>
<dbReference type="PANTHER" id="PTHR43261:SF7">
    <property type="entry name" value="ELONGATION FACTOR G-LIKE PROTEIN"/>
    <property type="match status" value="1"/>
</dbReference>
<dbReference type="CDD" id="cd01434">
    <property type="entry name" value="EFG_mtEFG1_IV"/>
    <property type="match status" value="1"/>
</dbReference>
<dbReference type="InterPro" id="IPR005517">
    <property type="entry name" value="Transl_elong_EFG/EF2_IV"/>
</dbReference>
<keyword evidence="5" id="KW-0342">GTP-binding</keyword>
<dbReference type="PROSITE" id="PS51722">
    <property type="entry name" value="G_TR_2"/>
    <property type="match status" value="1"/>
</dbReference>
<dbReference type="GO" id="GO:0005525">
    <property type="term" value="F:GTP binding"/>
    <property type="evidence" value="ECO:0007669"/>
    <property type="project" value="UniProtKB-KW"/>
</dbReference>
<dbReference type="Proteomes" id="UP000559404">
    <property type="component" value="Unassembled WGS sequence"/>
</dbReference>
<evidence type="ECO:0000256" key="5">
    <source>
        <dbReference type="ARBA" id="ARBA00023134"/>
    </source>
</evidence>
<reference evidence="8 9" key="1">
    <citation type="submission" date="2020-07" db="EMBL/GenBank/DDBJ databases">
        <authorList>
            <person name="Li M."/>
        </authorList>
    </citation>
    <scope>NUCLEOTIDE SEQUENCE [LARGE SCALE GENOMIC DNA]</scope>
    <source>
        <strain evidence="8 9">DSM 23284</strain>
    </source>
</reference>
<dbReference type="Pfam" id="PF00679">
    <property type="entry name" value="EFG_C"/>
    <property type="match status" value="1"/>
</dbReference>
<dbReference type="GO" id="GO:0032790">
    <property type="term" value="P:ribosome disassembly"/>
    <property type="evidence" value="ECO:0007669"/>
    <property type="project" value="TreeGrafter"/>
</dbReference>
<dbReference type="InterPro" id="IPR035649">
    <property type="entry name" value="EFG_V"/>
</dbReference>
<dbReference type="Pfam" id="PF14492">
    <property type="entry name" value="EFG_III"/>
    <property type="match status" value="1"/>
</dbReference>
<dbReference type="EMBL" id="JACEON010000004">
    <property type="protein sequence ID" value="MBA4611167.1"/>
    <property type="molecule type" value="Genomic_DNA"/>
</dbReference>
<dbReference type="InterPro" id="IPR041095">
    <property type="entry name" value="EFG_II"/>
</dbReference>
<dbReference type="GO" id="GO:0003924">
    <property type="term" value="F:GTPase activity"/>
    <property type="evidence" value="ECO:0007669"/>
    <property type="project" value="InterPro"/>
</dbReference>
<keyword evidence="3 8" id="KW-0251">Elongation factor</keyword>
<dbReference type="InterPro" id="IPR020568">
    <property type="entry name" value="Ribosomal_Su5_D2-typ_SF"/>
</dbReference>
<dbReference type="InterPro" id="IPR035647">
    <property type="entry name" value="EFG_III/V"/>
</dbReference>
<dbReference type="SUPFAM" id="SSF50447">
    <property type="entry name" value="Translation proteins"/>
    <property type="match status" value="1"/>
</dbReference>
<organism evidence="8 9">
    <name type="scientific">Stappia taiwanensis</name>
    <dbReference type="NCBI Taxonomy" id="992267"/>
    <lineage>
        <taxon>Bacteria</taxon>
        <taxon>Pseudomonadati</taxon>
        <taxon>Pseudomonadota</taxon>
        <taxon>Alphaproteobacteria</taxon>
        <taxon>Hyphomicrobiales</taxon>
        <taxon>Stappiaceae</taxon>
        <taxon>Stappia</taxon>
    </lineage>
</organism>
<dbReference type="InterPro" id="IPR047872">
    <property type="entry name" value="EFG_IV"/>
</dbReference>
<gene>
    <name evidence="8" type="ORF">H1W37_05875</name>
</gene>
<dbReference type="SMART" id="SM00838">
    <property type="entry name" value="EFG_C"/>
    <property type="match status" value="1"/>
</dbReference>
<reference evidence="8 9" key="2">
    <citation type="submission" date="2020-08" db="EMBL/GenBank/DDBJ databases">
        <title>Stappia taiwanensis sp. nov., isolated from a coastal thermal spring.</title>
        <authorList>
            <person name="Kampfer P."/>
        </authorList>
    </citation>
    <scope>NUCLEOTIDE SEQUENCE [LARGE SCALE GENOMIC DNA]</scope>
    <source>
        <strain evidence="8 9">DSM 23284</strain>
    </source>
</reference>
<evidence type="ECO:0000256" key="6">
    <source>
        <dbReference type="ARBA" id="ARBA00024731"/>
    </source>
</evidence>
<evidence type="ECO:0000256" key="2">
    <source>
        <dbReference type="ARBA" id="ARBA00022741"/>
    </source>
</evidence>
<dbReference type="SUPFAM" id="SSF54211">
    <property type="entry name" value="Ribosomal protein S5 domain 2-like"/>
    <property type="match status" value="1"/>
</dbReference>
<dbReference type="CDD" id="cd04170">
    <property type="entry name" value="EF-G_bact"/>
    <property type="match status" value="1"/>
</dbReference>
<comment type="function">
    <text evidence="6">Catalyzes the GTP-dependent ribosomal translocation step during translation elongation. During this step, the ribosome changes from the pre-translocational (PRE) to the post-translocational (POST) state as the newly formed A-site-bound peptidyl-tRNA and P-site-bound deacylated tRNA move to the P and E sites, respectively. Catalyzes the coordinated movement of the two tRNA molecules, the mRNA and conformational changes in the ribosome.</text>
</comment>
<dbReference type="PRINTS" id="PR01037">
    <property type="entry name" value="TCRTETOQM"/>
</dbReference>
<dbReference type="GO" id="GO:0097216">
    <property type="term" value="F:guanosine tetraphosphate binding"/>
    <property type="evidence" value="ECO:0007669"/>
    <property type="project" value="UniProtKB-ARBA"/>
</dbReference>
<dbReference type="CDD" id="cd16262">
    <property type="entry name" value="EFG_III"/>
    <property type="match status" value="1"/>
</dbReference>
<sequence length="691" mass="73270">MGADSGSGGGGFNGGRETGPRCIGIVGPFGSGKTTLLEALLARTGAIQRQGTIAAGNTVGDGAPEARAHSMSVEVNIAEAAYLGERITFLDCPGAVDFLGESAGVLPGIDLAVVVVEADEKKVAALQVILKQLEDHGIPHVLFLNKIDKASLRMREVLQMLQPASSVPLVLRQIPIWSEGVATGYIDLALERAHVYREQAESEVIEIPGEEVAREIEARFSMLETLADHDDVLMEALLEDTAPERERVFADLSGEMREGMILPVLFGSAEHGHGIGRLLKAIRHEAPGIGATAARLGLEERGDTVLQILKTVHTLHAGKLSVARVLAGSVGDADTLQRADGSPARVSGLYTVMGQQALKCDRAEVGDTVALGKLEGVLTGETLGLLHPAPQLAPLAPAQPVLALAVRPKERRDEVKLTSALAKLVEEDPSLVVTQLQDATETLVEGQGEMHLRVALERLTGKYGLSVETGDPAVPYRETIRATAAVRSRYKKQSGGHGQFGDVALEIRPLGRGDGFVFTDTITGGVVPKQYISAVRAGVEEALQRGTLGFPTVDLAVTLTDGSYHSVDSSDQAFRMAAIQAMREGLPMCKPVLLEPVHEVTVYCPSDATARINGIVSARRGQLLGFDARAGWPGWDEVRAMMPEAEIGGLIIELRSATAGVASYSKRFDHLAELGGKAADQVLARHGRKAA</sequence>
<dbReference type="InterPro" id="IPR000795">
    <property type="entry name" value="T_Tr_GTP-bd_dom"/>
</dbReference>
<evidence type="ECO:0000256" key="3">
    <source>
        <dbReference type="ARBA" id="ARBA00022768"/>
    </source>
</evidence>
<evidence type="ECO:0000259" key="7">
    <source>
        <dbReference type="PROSITE" id="PS51722"/>
    </source>
</evidence>
<dbReference type="SMART" id="SM00889">
    <property type="entry name" value="EFG_IV"/>
    <property type="match status" value="1"/>
</dbReference>
<dbReference type="NCBIfam" id="NF009379">
    <property type="entry name" value="PRK12740.1-3"/>
    <property type="match status" value="1"/>
</dbReference>
<dbReference type="Pfam" id="PF03764">
    <property type="entry name" value="EFG_IV"/>
    <property type="match status" value="1"/>
</dbReference>
<dbReference type="Gene3D" id="3.30.70.870">
    <property type="entry name" value="Elongation Factor G (Translational Gtpase), domain 3"/>
    <property type="match status" value="1"/>
</dbReference>
<dbReference type="InterPro" id="IPR009022">
    <property type="entry name" value="EFG_III"/>
</dbReference>
<keyword evidence="9" id="KW-1185">Reference proteome</keyword>
<evidence type="ECO:0000256" key="4">
    <source>
        <dbReference type="ARBA" id="ARBA00022917"/>
    </source>
</evidence>
<dbReference type="NCBIfam" id="NF009891">
    <property type="entry name" value="PRK13351.1-1"/>
    <property type="match status" value="1"/>
</dbReference>
<comment type="caution">
    <text evidence="8">The sequence shown here is derived from an EMBL/GenBank/DDBJ whole genome shotgun (WGS) entry which is preliminary data.</text>
</comment>
<dbReference type="SUPFAM" id="SSF52540">
    <property type="entry name" value="P-loop containing nucleoside triphosphate hydrolases"/>
    <property type="match status" value="1"/>
</dbReference>
<feature type="domain" description="Tr-type G" evidence="7">
    <location>
        <begin position="18"/>
        <end position="292"/>
    </location>
</feature>
<dbReference type="CDD" id="cd03713">
    <property type="entry name" value="EFG_mtEFG_C"/>
    <property type="match status" value="1"/>
</dbReference>
<dbReference type="SUPFAM" id="SSF54980">
    <property type="entry name" value="EF-G C-terminal domain-like"/>
    <property type="match status" value="2"/>
</dbReference>
<dbReference type="Gene3D" id="3.30.70.240">
    <property type="match status" value="1"/>
</dbReference>
<dbReference type="RefSeq" id="WP_181759365.1">
    <property type="nucleotide sequence ID" value="NZ_BMCR01000002.1"/>
</dbReference>
<dbReference type="InterPro" id="IPR027417">
    <property type="entry name" value="P-loop_NTPase"/>
</dbReference>
<accession>A0A838XMX8</accession>
<name>A0A838XMX8_9HYPH</name>
<evidence type="ECO:0000313" key="9">
    <source>
        <dbReference type="Proteomes" id="UP000559404"/>
    </source>
</evidence>
<keyword evidence="4" id="KW-0648">Protein biosynthesis</keyword>
<dbReference type="InterPro" id="IPR000640">
    <property type="entry name" value="EFG_V-like"/>
</dbReference>
<evidence type="ECO:0000256" key="1">
    <source>
        <dbReference type="ARBA" id="ARBA00017872"/>
    </source>
</evidence>
<dbReference type="InterPro" id="IPR014721">
    <property type="entry name" value="Ribsml_uS5_D2-typ_fold_subgr"/>
</dbReference>
<keyword evidence="2" id="KW-0547">Nucleotide-binding</keyword>
<dbReference type="NCBIfam" id="TIGR00231">
    <property type="entry name" value="small_GTP"/>
    <property type="match status" value="1"/>
</dbReference>
<dbReference type="PANTHER" id="PTHR43261">
    <property type="entry name" value="TRANSLATION ELONGATION FACTOR G-RELATED"/>
    <property type="match status" value="1"/>
</dbReference>
<dbReference type="InterPro" id="IPR009000">
    <property type="entry name" value="Transl_B-barrel_sf"/>
</dbReference>
<dbReference type="GO" id="GO:0003746">
    <property type="term" value="F:translation elongation factor activity"/>
    <property type="evidence" value="ECO:0007669"/>
    <property type="project" value="UniProtKB-KW"/>
</dbReference>
<proteinExistence type="predicted"/>
<dbReference type="Gene3D" id="3.30.230.10">
    <property type="match status" value="1"/>
</dbReference>
<evidence type="ECO:0000313" key="8">
    <source>
        <dbReference type="EMBL" id="MBA4611167.1"/>
    </source>
</evidence>
<dbReference type="AlphaFoldDB" id="A0A838XMX8"/>
<dbReference type="Pfam" id="PF00009">
    <property type="entry name" value="GTP_EFTU"/>
    <property type="match status" value="1"/>
</dbReference>
<dbReference type="Gene3D" id="2.40.30.10">
    <property type="entry name" value="Translation factors"/>
    <property type="match status" value="1"/>
</dbReference>
<dbReference type="InterPro" id="IPR005225">
    <property type="entry name" value="Small_GTP-bd"/>
</dbReference>